<dbReference type="InterPro" id="IPR025875">
    <property type="entry name" value="Leu-rich_rpt_4"/>
</dbReference>
<dbReference type="Pfam" id="PF00931">
    <property type="entry name" value="NB-ARC"/>
    <property type="match status" value="1"/>
</dbReference>
<evidence type="ECO:0000313" key="13">
    <source>
        <dbReference type="RefSeq" id="XP_020092127.1"/>
    </source>
</evidence>
<dbReference type="FunFam" id="1.10.10.10:FF:000322">
    <property type="entry name" value="Probable disease resistance protein At1g63360"/>
    <property type="match status" value="1"/>
</dbReference>
<dbReference type="SMART" id="SM00369">
    <property type="entry name" value="LRR_TYP"/>
    <property type="match status" value="2"/>
</dbReference>
<dbReference type="Proteomes" id="UP000515123">
    <property type="component" value="Linkage group 7"/>
</dbReference>
<evidence type="ECO:0000259" key="11">
    <source>
        <dbReference type="Pfam" id="PF25019"/>
    </source>
</evidence>
<dbReference type="GO" id="GO:0005524">
    <property type="term" value="F:ATP binding"/>
    <property type="evidence" value="ECO:0007669"/>
    <property type="project" value="UniProtKB-KW"/>
</dbReference>
<dbReference type="Gene3D" id="1.20.5.4130">
    <property type="match status" value="1"/>
</dbReference>
<dbReference type="PANTHER" id="PTHR36766">
    <property type="entry name" value="PLANT BROAD-SPECTRUM MILDEW RESISTANCE PROTEIN RPW8"/>
    <property type="match status" value="1"/>
</dbReference>
<dbReference type="Pfam" id="PF12799">
    <property type="entry name" value="LRR_4"/>
    <property type="match status" value="1"/>
</dbReference>
<keyword evidence="6" id="KW-0067">ATP-binding</keyword>
<dbReference type="InterPro" id="IPR036388">
    <property type="entry name" value="WH-like_DNA-bd_sf"/>
</dbReference>
<evidence type="ECO:0000256" key="5">
    <source>
        <dbReference type="ARBA" id="ARBA00022821"/>
    </source>
</evidence>
<comment type="similarity">
    <text evidence="1">Belongs to the disease resistance NB-LRR family.</text>
</comment>
<evidence type="ECO:0000259" key="9">
    <source>
        <dbReference type="Pfam" id="PF18052"/>
    </source>
</evidence>
<dbReference type="SUPFAM" id="SSF52540">
    <property type="entry name" value="P-loop containing nucleoside triphosphate hydrolases"/>
    <property type="match status" value="1"/>
</dbReference>
<dbReference type="Pfam" id="PF23559">
    <property type="entry name" value="WHD_DRP"/>
    <property type="match status" value="1"/>
</dbReference>
<evidence type="ECO:0000259" key="8">
    <source>
        <dbReference type="Pfam" id="PF00931"/>
    </source>
</evidence>
<dbReference type="Pfam" id="PF18052">
    <property type="entry name" value="Rx_N"/>
    <property type="match status" value="1"/>
</dbReference>
<dbReference type="Pfam" id="PF25019">
    <property type="entry name" value="LRR_R13L1-DRL21"/>
    <property type="match status" value="1"/>
</dbReference>
<dbReference type="GO" id="GO:0009626">
    <property type="term" value="P:plant-type hypersensitive response"/>
    <property type="evidence" value="ECO:0007669"/>
    <property type="project" value="UniProtKB-ARBA"/>
</dbReference>
<dbReference type="InterPro" id="IPR058922">
    <property type="entry name" value="WHD_DRP"/>
</dbReference>
<dbReference type="PANTHER" id="PTHR36766:SF40">
    <property type="entry name" value="DISEASE RESISTANCE PROTEIN RGA3"/>
    <property type="match status" value="1"/>
</dbReference>
<dbReference type="PROSITE" id="PS51450">
    <property type="entry name" value="LRR"/>
    <property type="match status" value="1"/>
</dbReference>
<sequence>MEPVLGHFASAFISAIVTELVNKGLTLFTKRNRLKMKLEQLEELLPKIRSLLTAAERRQTYHFTREQRLQLTKLRDAIYSADDVLDDFEYQHLERQSRKFNLWPGSTGVDMLEKAVDDIESVIKDFNHEFDFLNGSEPEHGDQDSPETTSQLPLARVFGREGEVRQILEMLERGGGENFRYRSGFGVLPIVGTAGVGKTTLAQLIYNHEFVKREFPTRMWVYVSDKFNVRKLTVKMIHSALDEEQQQQQLQLQLLPRKDYGSLQGAQADLERLLTGKRFMLVLDDVWEVINSEEWGNLCKPFRLAAKRSVVLVTSQIQYVACQIEPMDPVTLSGLDADDYWRLFKHSAFGGDDPAEHSNLGKNVGGTSEKVKEKSRLEEIGSEIASRLGGSPLAAKLLGSVLSRNKDEDHWDQILQSDLWNVENIISPSFWLSYKYLNGQLKHCFVYCAAFPQGFIFEKDKLVQMWVAQGFIPPSSDERPEDVGDRYFEELVDRSFFQPVWNDKYMMHSLIHELAQSIGSDEFFTFADRPRGILSRIARHIAFSSRTARHITVRTDDLLQLERALKNNNINLKHLRTILFFGGYKDSIPFCNLLDSIFQQAKSIRVLDLSHTCMTDLPSSIDNLKHLRYLDLCGNRVTSLPQDLCSLYHLQVLNVKWCPLQQLPEKMNRLINLRHICADTLTSSIISQILKLTNLQELENFRAGNSNELNALACMTELRGPLHVTDLHLVKVGEAKEGILKESKHLTSLWLSWDSEGQGIRQVDDAQTTLDEKVLQCLQPHDNLKELRIDSYVGRSPPKWMLTDNRHSNVRSMYLIGCVNLQNLPPLELLPKLEILEIKGMHALEKVSCQSLGHDSVKKGFPRLEKLSIDDLPNLKEWTGVEDGQFFPCLCELVVRNCPTLERFPYIPQLKNVRLENVGLVSLIAFFNVCLSEVTLPESSSSSSSSKGIPLAFPTISSMYISKCPYLISFGESSNQLFLPRLFELEIRNCPQLCLLPDLPPTLTKLIIEDAGLEELPRIQEKGLTGGVEMVGTGSFLSTLHISSCPKLSTLSIGLFQQQGLRRHLGKLSLKNCENLKSDLDEGFKKLTALKELTIIDCPKLFISHVHVSLKTIEVSECFITQGARFGHQNPLLHSIETVKIIGCPHANSDEVQKLKMPDSFKLDSFKHLTAVDRLYLVNTSVLTLDLFTELRSLRILDIDGCQKFLTNQPQLLHFSKLQHLSIRNCKELPYLPEDLNTLKSLMELCIENCPLITSLPQNDLPPSLESLSIRGCDPLLKQQCLDANYFFPKISYIPYICIEGEVIQSGGVLRHPGLIVLLGVLKF</sequence>
<keyword evidence="12" id="KW-1185">Reference proteome</keyword>
<dbReference type="InterPro" id="IPR042197">
    <property type="entry name" value="Apaf_helical"/>
</dbReference>
<reference evidence="13" key="2">
    <citation type="submission" date="2025-08" db="UniProtKB">
        <authorList>
            <consortium name="RefSeq"/>
        </authorList>
    </citation>
    <scope>IDENTIFICATION</scope>
    <source>
        <tissue evidence="13">Leaf</tissue>
    </source>
</reference>
<dbReference type="OrthoDB" id="1060944at2759"/>
<dbReference type="GO" id="GO:0002758">
    <property type="term" value="P:innate immune response-activating signaling pathway"/>
    <property type="evidence" value="ECO:0007669"/>
    <property type="project" value="UniProtKB-ARBA"/>
</dbReference>
<evidence type="ECO:0000256" key="1">
    <source>
        <dbReference type="ARBA" id="ARBA00008894"/>
    </source>
</evidence>
<dbReference type="InterPro" id="IPR027417">
    <property type="entry name" value="P-loop_NTPase"/>
</dbReference>
<dbReference type="InterPro" id="IPR056789">
    <property type="entry name" value="LRR_R13L1-DRL21"/>
</dbReference>
<dbReference type="InterPro" id="IPR001611">
    <property type="entry name" value="Leu-rich_rpt"/>
</dbReference>
<feature type="domain" description="NB-ARC" evidence="8">
    <location>
        <begin position="183"/>
        <end position="350"/>
    </location>
</feature>
<keyword evidence="3" id="KW-0677">Repeat</keyword>
<dbReference type="Gene3D" id="1.10.10.10">
    <property type="entry name" value="Winged helix-like DNA-binding domain superfamily/Winged helix DNA-binding domain"/>
    <property type="match status" value="1"/>
</dbReference>
<dbReference type="Gene3D" id="3.80.10.10">
    <property type="entry name" value="Ribonuclease Inhibitor"/>
    <property type="match status" value="4"/>
</dbReference>
<protein>
    <submittedName>
        <fullName evidence="13">Disease resistance protein RGA3</fullName>
    </submittedName>
</protein>
<keyword evidence="4" id="KW-0547">Nucleotide-binding</keyword>
<dbReference type="GO" id="GO:0042742">
    <property type="term" value="P:defense response to bacterium"/>
    <property type="evidence" value="ECO:0007669"/>
    <property type="project" value="UniProtKB-ARBA"/>
</dbReference>
<evidence type="ECO:0000256" key="6">
    <source>
        <dbReference type="ARBA" id="ARBA00022840"/>
    </source>
</evidence>
<evidence type="ECO:0000313" key="12">
    <source>
        <dbReference type="Proteomes" id="UP000515123"/>
    </source>
</evidence>
<reference evidence="12" key="1">
    <citation type="journal article" date="2015" name="Nat. Genet.">
        <title>The pineapple genome and the evolution of CAM photosynthesis.</title>
        <authorList>
            <person name="Ming R."/>
            <person name="VanBuren R."/>
            <person name="Wai C.M."/>
            <person name="Tang H."/>
            <person name="Schatz M.C."/>
            <person name="Bowers J.E."/>
            <person name="Lyons E."/>
            <person name="Wang M.L."/>
            <person name="Chen J."/>
            <person name="Biggers E."/>
            <person name="Zhang J."/>
            <person name="Huang L."/>
            <person name="Zhang L."/>
            <person name="Miao W."/>
            <person name="Zhang J."/>
            <person name="Ye Z."/>
            <person name="Miao C."/>
            <person name="Lin Z."/>
            <person name="Wang H."/>
            <person name="Zhou H."/>
            <person name="Yim W.C."/>
            <person name="Priest H.D."/>
            <person name="Zheng C."/>
            <person name="Woodhouse M."/>
            <person name="Edger P.P."/>
            <person name="Guyot R."/>
            <person name="Guo H.B."/>
            <person name="Guo H."/>
            <person name="Zheng G."/>
            <person name="Singh R."/>
            <person name="Sharma A."/>
            <person name="Min X."/>
            <person name="Zheng Y."/>
            <person name="Lee H."/>
            <person name="Gurtowski J."/>
            <person name="Sedlazeck F.J."/>
            <person name="Harkess A."/>
            <person name="McKain M.R."/>
            <person name="Liao Z."/>
            <person name="Fang J."/>
            <person name="Liu J."/>
            <person name="Zhang X."/>
            <person name="Zhang Q."/>
            <person name="Hu W."/>
            <person name="Qin Y."/>
            <person name="Wang K."/>
            <person name="Chen L.Y."/>
            <person name="Shirley N."/>
            <person name="Lin Y.R."/>
            <person name="Liu L.Y."/>
            <person name="Hernandez A.G."/>
            <person name="Wright C.L."/>
            <person name="Bulone V."/>
            <person name="Tuskan G.A."/>
            <person name="Heath K."/>
            <person name="Zee F."/>
            <person name="Moore P.H."/>
            <person name="Sunkar R."/>
            <person name="Leebens-Mack J.H."/>
            <person name="Mockler T."/>
            <person name="Bennetzen J.L."/>
            <person name="Freeling M."/>
            <person name="Sankoff D."/>
            <person name="Paterson A.H."/>
            <person name="Zhu X."/>
            <person name="Yang X."/>
            <person name="Smith J.A."/>
            <person name="Cushman J.C."/>
            <person name="Paull R.E."/>
            <person name="Yu Q."/>
        </authorList>
    </citation>
    <scope>NUCLEOTIDE SEQUENCE [LARGE SCALE GENOMIC DNA]</scope>
    <source>
        <strain evidence="12">cv. F153</strain>
    </source>
</reference>
<keyword evidence="2" id="KW-0433">Leucine-rich repeat</keyword>
<keyword evidence="5" id="KW-0611">Plant defense</keyword>
<evidence type="ECO:0000259" key="10">
    <source>
        <dbReference type="Pfam" id="PF23559"/>
    </source>
</evidence>
<dbReference type="InterPro" id="IPR041118">
    <property type="entry name" value="Rx_N"/>
</dbReference>
<name>A0A6P5F941_ANACO</name>
<dbReference type="GeneID" id="109712784"/>
<dbReference type="GO" id="GO:0043531">
    <property type="term" value="F:ADP binding"/>
    <property type="evidence" value="ECO:0007669"/>
    <property type="project" value="InterPro"/>
</dbReference>
<dbReference type="InterPro" id="IPR003591">
    <property type="entry name" value="Leu-rich_rpt_typical-subtyp"/>
</dbReference>
<dbReference type="Gene3D" id="3.40.50.300">
    <property type="entry name" value="P-loop containing nucleotide triphosphate hydrolases"/>
    <property type="match status" value="1"/>
</dbReference>
<dbReference type="Gene3D" id="1.10.8.430">
    <property type="entry name" value="Helical domain of apoptotic protease-activating factors"/>
    <property type="match status" value="1"/>
</dbReference>
<dbReference type="SUPFAM" id="SSF52058">
    <property type="entry name" value="L domain-like"/>
    <property type="match status" value="1"/>
</dbReference>
<evidence type="ECO:0000256" key="3">
    <source>
        <dbReference type="ARBA" id="ARBA00022737"/>
    </source>
</evidence>
<accession>A0A6P5F941</accession>
<keyword evidence="7" id="KW-0175">Coiled coil</keyword>
<dbReference type="SUPFAM" id="SSF52047">
    <property type="entry name" value="RNI-like"/>
    <property type="match status" value="1"/>
</dbReference>
<gene>
    <name evidence="13" type="primary">LOC109712784</name>
</gene>
<feature type="domain" description="R13L1/DRL21-like LRR repeat region" evidence="11">
    <location>
        <begin position="710"/>
        <end position="841"/>
    </location>
</feature>
<proteinExistence type="inferred from homology"/>
<evidence type="ECO:0000256" key="4">
    <source>
        <dbReference type="ARBA" id="ARBA00022741"/>
    </source>
</evidence>
<feature type="coiled-coil region" evidence="7">
    <location>
        <begin position="31"/>
        <end position="58"/>
    </location>
</feature>
<feature type="domain" description="Disease resistance protein winged helix" evidence="10">
    <location>
        <begin position="451"/>
        <end position="515"/>
    </location>
</feature>
<dbReference type="InterPro" id="IPR032675">
    <property type="entry name" value="LRR_dom_sf"/>
</dbReference>
<organism evidence="12 13">
    <name type="scientific">Ananas comosus</name>
    <name type="common">Pineapple</name>
    <name type="synonym">Ananas ananas</name>
    <dbReference type="NCBI Taxonomy" id="4615"/>
    <lineage>
        <taxon>Eukaryota</taxon>
        <taxon>Viridiplantae</taxon>
        <taxon>Streptophyta</taxon>
        <taxon>Embryophyta</taxon>
        <taxon>Tracheophyta</taxon>
        <taxon>Spermatophyta</taxon>
        <taxon>Magnoliopsida</taxon>
        <taxon>Liliopsida</taxon>
        <taxon>Poales</taxon>
        <taxon>Bromeliaceae</taxon>
        <taxon>Bromelioideae</taxon>
        <taxon>Ananas</taxon>
    </lineage>
</organism>
<evidence type="ECO:0000256" key="7">
    <source>
        <dbReference type="SAM" id="Coils"/>
    </source>
</evidence>
<dbReference type="PRINTS" id="PR00364">
    <property type="entry name" value="DISEASERSIST"/>
</dbReference>
<dbReference type="RefSeq" id="XP_020092127.1">
    <property type="nucleotide sequence ID" value="XM_020236538.1"/>
</dbReference>
<dbReference type="InterPro" id="IPR002182">
    <property type="entry name" value="NB-ARC"/>
</dbReference>
<feature type="domain" description="Disease resistance N-terminal" evidence="9">
    <location>
        <begin position="28"/>
        <end position="99"/>
    </location>
</feature>
<evidence type="ECO:0000256" key="2">
    <source>
        <dbReference type="ARBA" id="ARBA00022614"/>
    </source>
</evidence>